<feature type="domain" description="PEGA" evidence="3">
    <location>
        <begin position="64"/>
        <end position="131"/>
    </location>
</feature>
<dbReference type="AlphaFoldDB" id="Q8TT06"/>
<proteinExistence type="predicted"/>
<reference evidence="4 5" key="1">
    <citation type="journal article" date="2002" name="Genome Res.">
        <title>The genome of Methanosarcina acetivorans reveals extensive metabolic and physiological diversity.</title>
        <authorList>
            <person name="Galagan J.E."/>
            <person name="Nusbaum C."/>
            <person name="Roy A."/>
            <person name="Endrizzi M.G."/>
            <person name="Macdonald P."/>
            <person name="FitzHugh W."/>
            <person name="Calvo S."/>
            <person name="Engels R."/>
            <person name="Smirnov S."/>
            <person name="Atnoor D."/>
            <person name="Brown A."/>
            <person name="Allen N."/>
            <person name="Naylor J."/>
            <person name="Stange-Thomann N."/>
            <person name="DeArellano K."/>
            <person name="Johnson R."/>
            <person name="Linton L."/>
            <person name="McEwan P."/>
            <person name="McKernan K."/>
            <person name="Talamas J."/>
            <person name="Tirrell A."/>
            <person name="Ye W."/>
            <person name="Zimmer A."/>
            <person name="Barber R.D."/>
            <person name="Cann I."/>
            <person name="Graham D.E."/>
            <person name="Grahame D.A."/>
            <person name="Guss A."/>
            <person name="Hedderich R."/>
            <person name="Ingram-Smith C."/>
            <person name="Kuettner C.H."/>
            <person name="Krzycki J.A."/>
            <person name="Leigh J.A."/>
            <person name="Li W."/>
            <person name="Liu J."/>
            <person name="Mukhopadhyay B."/>
            <person name="Reeve J.N."/>
            <person name="Smith K."/>
            <person name="Springer T.A."/>
            <person name="Umayam L.A."/>
            <person name="White O."/>
            <person name="White R.H."/>
            <person name="de Macario E.C."/>
            <person name="Ferry J.G."/>
            <person name="Jarrell K.F."/>
            <person name="Jing H."/>
            <person name="Macario A.J.L."/>
            <person name="Paulsen I."/>
            <person name="Pritchett M."/>
            <person name="Sowers K.R."/>
            <person name="Swanson R.V."/>
            <person name="Zinder S.H."/>
            <person name="Lander E."/>
            <person name="Metcalf W.W."/>
            <person name="Birren B."/>
        </authorList>
    </citation>
    <scope>NUCLEOTIDE SEQUENCE [LARGE SCALE GENOMIC DNA]</scope>
    <source>
        <strain evidence="5">ATCC 35395 / DSM 2834 / JCM 12185 / C2A</strain>
    </source>
</reference>
<feature type="compositionally biased region" description="Basic and acidic residues" evidence="1">
    <location>
        <begin position="305"/>
        <end position="330"/>
    </location>
</feature>
<evidence type="ECO:0000259" key="3">
    <source>
        <dbReference type="Pfam" id="PF08308"/>
    </source>
</evidence>
<evidence type="ECO:0000256" key="2">
    <source>
        <dbReference type="SAM" id="Phobius"/>
    </source>
</evidence>
<dbReference type="PANTHER" id="PTHR36194:SF1">
    <property type="entry name" value="S-LAYER-LIKE PROTEIN"/>
    <property type="match status" value="1"/>
</dbReference>
<dbReference type="EnsemblBacteria" id="AAM04079">
    <property type="protein sequence ID" value="AAM04079"/>
    <property type="gene ID" value="MA_0637"/>
</dbReference>
<dbReference type="InParanoid" id="Q8TT06"/>
<accession>Q8TT06</accession>
<sequence>MKKRSDLKSGGFRKALICTVFSFLILTLAAGPVFADVSAADLGQGNSTVEETENPTAAEKGDSGNIKITTVPNGSEIYINEMPVGKTPALIEDVPSGFYEVVLKQEGYEDVFERVPVTAGETYSISKKLRISRWTYSVSSSPSGAKVYLDEGYKGVTPVVFNAEGRQHKLTIKKTGYGTVSKEINASDDPSILIEEKLHLSLLTYLAATMVLLAAGFFVKRNPEKLKFKSPKKIPVDRTAIEKLRKMPEKREEKEREKAETPVSGKKERTDGTMKETSVEALKDTSTEATKETLTETTTKTIAETTKEGTKQTVFEEDKKSVPENEKIRGESTGSDGLVALEKLSKPDFEYTVKRKNDTKKE</sequence>
<feature type="region of interest" description="Disordered" evidence="1">
    <location>
        <begin position="46"/>
        <end position="65"/>
    </location>
</feature>
<evidence type="ECO:0000256" key="1">
    <source>
        <dbReference type="SAM" id="MobiDB-lite"/>
    </source>
</evidence>
<gene>
    <name evidence="4" type="primary">slpM</name>
    <name evidence="4" type="ordered locus">MA_0637</name>
</gene>
<name>Q8TT06_METAC</name>
<feature type="compositionally biased region" description="Basic and acidic residues" evidence="1">
    <location>
        <begin position="244"/>
        <end position="294"/>
    </location>
</feature>
<dbReference type="Pfam" id="PF08308">
    <property type="entry name" value="PEGA"/>
    <property type="match status" value="2"/>
</dbReference>
<keyword evidence="5" id="KW-1185">Reference proteome</keyword>
<dbReference type="STRING" id="188937.MA_0637"/>
<feature type="compositionally biased region" description="Low complexity" evidence="1">
    <location>
        <begin position="295"/>
        <end position="304"/>
    </location>
</feature>
<dbReference type="InterPro" id="IPR013229">
    <property type="entry name" value="PEGA"/>
</dbReference>
<dbReference type="KEGG" id="mac:MA_0637"/>
<evidence type="ECO:0000313" key="4">
    <source>
        <dbReference type="EMBL" id="AAM04079.1"/>
    </source>
</evidence>
<feature type="region of interest" description="Disordered" evidence="1">
    <location>
        <begin position="244"/>
        <end position="341"/>
    </location>
</feature>
<dbReference type="EMBL" id="AE010299">
    <property type="protein sequence ID" value="AAM04079.1"/>
    <property type="molecule type" value="Genomic_DNA"/>
</dbReference>
<dbReference type="RefSeq" id="WP_011020684.1">
    <property type="nucleotide sequence ID" value="NC_003552.1"/>
</dbReference>
<evidence type="ECO:0000313" key="5">
    <source>
        <dbReference type="Proteomes" id="UP000002487"/>
    </source>
</evidence>
<keyword evidence="2" id="KW-1133">Transmembrane helix</keyword>
<dbReference type="GeneID" id="1472529"/>
<keyword evidence="2" id="KW-0812">Transmembrane</keyword>
<dbReference type="Proteomes" id="UP000002487">
    <property type="component" value="Chromosome"/>
</dbReference>
<dbReference type="HOGENOM" id="CLU_867705_0_0_2"/>
<dbReference type="PANTHER" id="PTHR36194">
    <property type="entry name" value="S-LAYER-LIKE PROTEIN"/>
    <property type="match status" value="1"/>
</dbReference>
<protein>
    <submittedName>
        <fullName evidence="4">S-layer-like protein</fullName>
    </submittedName>
</protein>
<feature type="domain" description="PEGA" evidence="3">
    <location>
        <begin position="135"/>
        <end position="189"/>
    </location>
</feature>
<feature type="transmembrane region" description="Helical" evidence="2">
    <location>
        <begin position="198"/>
        <end position="219"/>
    </location>
</feature>
<organism evidence="4 5">
    <name type="scientific">Methanosarcina acetivorans (strain ATCC 35395 / DSM 2834 / JCM 12185 / C2A)</name>
    <dbReference type="NCBI Taxonomy" id="188937"/>
    <lineage>
        <taxon>Archaea</taxon>
        <taxon>Methanobacteriati</taxon>
        <taxon>Methanobacteriota</taxon>
        <taxon>Stenosarchaea group</taxon>
        <taxon>Methanomicrobia</taxon>
        <taxon>Methanosarcinales</taxon>
        <taxon>Methanosarcinaceae</taxon>
        <taxon>Methanosarcina</taxon>
    </lineage>
</organism>
<keyword evidence="2" id="KW-0472">Membrane</keyword>